<dbReference type="SUPFAM" id="SSF51445">
    <property type="entry name" value="(Trans)glycosidases"/>
    <property type="match status" value="1"/>
</dbReference>
<dbReference type="GO" id="GO:0004553">
    <property type="term" value="F:hydrolase activity, hydrolyzing O-glycosyl compounds"/>
    <property type="evidence" value="ECO:0007669"/>
    <property type="project" value="InterPro"/>
</dbReference>
<evidence type="ECO:0000256" key="2">
    <source>
        <dbReference type="ARBA" id="ARBA00023295"/>
    </source>
</evidence>
<dbReference type="InterPro" id="IPR017853">
    <property type="entry name" value="GH"/>
</dbReference>
<accession>A0A060N6J6</accession>
<reference evidence="4" key="1">
    <citation type="journal article" date="2014" name="Biochem. Biophys. Res. Commun.">
        <title>The GH26 ?-mannanase RsMan26H from a symbiotic protist of the termite Reticulitermes speratus is an endo-processive mannobiohydrolase: heterologous expression and characterization.</title>
        <authorList>
            <person name="Tsukagoshi H."/>
            <person name="Nakamura A."/>
            <person name="Ishida T."/>
            <person name="Otagiri M."/>
            <person name="Moriya S."/>
            <person name="Samejima M."/>
            <person name="Igarashi K."/>
            <person name="Kitamoto K."/>
            <person name="Arioka M."/>
        </authorList>
    </citation>
    <scope>NUCLEOTIDE SEQUENCE</scope>
</reference>
<proteinExistence type="evidence at transcript level"/>
<name>A0A060N6J6_9EUKA</name>
<evidence type="ECO:0000313" key="4">
    <source>
        <dbReference type="EMBL" id="BAN57513.1"/>
    </source>
</evidence>
<dbReference type="EMBL" id="AB824857">
    <property type="protein sequence ID" value="BAN57513.1"/>
    <property type="molecule type" value="mRNA"/>
</dbReference>
<protein>
    <submittedName>
        <fullName evidence="4">Mannosidase</fullName>
    </submittedName>
</protein>
<evidence type="ECO:0000259" key="3">
    <source>
        <dbReference type="PROSITE" id="PS51764"/>
    </source>
</evidence>
<feature type="non-terminal residue" evidence="4">
    <location>
        <position position="1"/>
    </location>
</feature>
<gene>
    <name evidence="4" type="primary">RsManH</name>
</gene>
<dbReference type="Pfam" id="PF02156">
    <property type="entry name" value="Glyco_hydro_26"/>
    <property type="match status" value="1"/>
</dbReference>
<sequence>LPPADVNATAETNRLLQRLYALAEKGVMFGHQDDLVYGYDWKYVDGGSDVKDVVGDYPGVAGFELAGIELGKNDFLYGVDFEQIIKQMKVFNAKGGVATISIHFYNPVSGKDAWDNSVKGIDKRLVEGGY</sequence>
<dbReference type="InterPro" id="IPR022790">
    <property type="entry name" value="GH26_dom"/>
</dbReference>
<feature type="non-terminal residue" evidence="4">
    <location>
        <position position="130"/>
    </location>
</feature>
<dbReference type="Gene3D" id="3.20.20.80">
    <property type="entry name" value="Glycosidases"/>
    <property type="match status" value="1"/>
</dbReference>
<dbReference type="AlphaFoldDB" id="A0A060N6J6"/>
<evidence type="ECO:0000256" key="1">
    <source>
        <dbReference type="ARBA" id="ARBA00022801"/>
    </source>
</evidence>
<keyword evidence="1" id="KW-0378">Hydrolase</keyword>
<organism evidence="4">
    <name type="scientific">Symbiotic protist of Reticulitermes speratus</name>
    <dbReference type="NCBI Taxonomy" id="356864"/>
    <lineage>
        <taxon>Eukaryota</taxon>
        <taxon>Metamonada</taxon>
        <taxon>Preaxostyla</taxon>
        <taxon>Oxymonadida</taxon>
    </lineage>
</organism>
<dbReference type="PROSITE" id="PS51764">
    <property type="entry name" value="GH26"/>
    <property type="match status" value="1"/>
</dbReference>
<keyword evidence="2" id="KW-0326">Glycosidase</keyword>
<feature type="domain" description="GH26" evidence="3">
    <location>
        <begin position="10"/>
        <end position="130"/>
    </location>
</feature>